<reference evidence="2 3" key="1">
    <citation type="journal article" date="2013" name="Genome Announc.">
        <title>Genome of the haloarchaeon Natronomonas moolapensis, a neutrophilic member of a previously haloalkaliphilic genus.</title>
        <authorList>
            <person name="Dyall-Smith M.L."/>
            <person name="Pfeiffer F."/>
            <person name="Oberwinkler T."/>
            <person name="Klee K."/>
            <person name="Rampp M."/>
            <person name="Palm P."/>
            <person name="Gross K."/>
            <person name="Schuster S.C."/>
            <person name="Oesterhelt D."/>
        </authorList>
    </citation>
    <scope>NUCLEOTIDE SEQUENCE [LARGE SCALE GENOMIC DNA]</scope>
    <source>
        <strain evidence="3">DSM 18674 / JCM 14361 / 8.8.11</strain>
    </source>
</reference>
<name>M1XL68_NATM8</name>
<dbReference type="Proteomes" id="UP000011867">
    <property type="component" value="Chromosome"/>
</dbReference>
<dbReference type="HOGENOM" id="CLU_2911624_0_0_2"/>
<proteinExistence type="predicted"/>
<dbReference type="GeneID" id="14652402"/>
<evidence type="ECO:0000313" key="3">
    <source>
        <dbReference type="Proteomes" id="UP000011867"/>
    </source>
</evidence>
<keyword evidence="1" id="KW-0812">Transmembrane</keyword>
<dbReference type="AlphaFoldDB" id="M1XL68"/>
<accession>M1XL68</accession>
<dbReference type="STRING" id="268739.Nmlp_3036"/>
<evidence type="ECO:0000256" key="1">
    <source>
        <dbReference type="SAM" id="Phobius"/>
    </source>
</evidence>
<protein>
    <submittedName>
        <fullName evidence="2">Uncharacterized protein</fullName>
    </submittedName>
</protein>
<dbReference type="KEGG" id="nmo:Nmlp_3036"/>
<dbReference type="eggNOG" id="arCOG15171">
    <property type="taxonomic scope" value="Archaea"/>
</dbReference>
<dbReference type="RefSeq" id="WP_015409929.1">
    <property type="nucleotide sequence ID" value="NC_020388.1"/>
</dbReference>
<keyword evidence="3" id="KW-1185">Reference proteome</keyword>
<keyword evidence="1" id="KW-1133">Transmembrane helix</keyword>
<organism evidence="2 3">
    <name type="scientific">Natronomonas moolapensis (strain DSM 18674 / CECT 7526 / JCM 14361 / 8.8.11)</name>
    <dbReference type="NCBI Taxonomy" id="268739"/>
    <lineage>
        <taxon>Archaea</taxon>
        <taxon>Methanobacteriati</taxon>
        <taxon>Methanobacteriota</taxon>
        <taxon>Stenosarchaea group</taxon>
        <taxon>Halobacteria</taxon>
        <taxon>Halobacteriales</taxon>
        <taxon>Natronomonadaceae</taxon>
        <taxon>Natronomonas</taxon>
    </lineage>
</organism>
<sequence length="65" mass="6724">MTDRLVERGPIRAATFFALAFVLTSAGGVVIGEPRVGVRWGIGLGVAFGVFAYVFLRPTGGPDGG</sequence>
<evidence type="ECO:0000313" key="2">
    <source>
        <dbReference type="EMBL" id="CCQ37179.1"/>
    </source>
</evidence>
<keyword evidence="1" id="KW-0472">Membrane</keyword>
<feature type="transmembrane region" description="Helical" evidence="1">
    <location>
        <begin position="38"/>
        <end position="56"/>
    </location>
</feature>
<dbReference type="EMBL" id="HF582854">
    <property type="protein sequence ID" value="CCQ37179.1"/>
    <property type="molecule type" value="Genomic_DNA"/>
</dbReference>
<gene>
    <name evidence="2" type="ordered locus">Nmlp_3036</name>
</gene>